<dbReference type="AlphaFoldDB" id="A0AB36KAL4"/>
<dbReference type="Pfam" id="PF03235">
    <property type="entry name" value="GmrSD_N"/>
    <property type="match status" value="1"/>
</dbReference>
<feature type="domain" description="GmrSD restriction endonucleases N-terminal" evidence="1">
    <location>
        <begin position="10"/>
        <end position="222"/>
    </location>
</feature>
<dbReference type="InterPro" id="IPR043714">
    <property type="entry name" value="DUF5655"/>
</dbReference>
<dbReference type="Pfam" id="PF07510">
    <property type="entry name" value="GmrSD_C"/>
    <property type="match status" value="1"/>
</dbReference>
<evidence type="ECO:0000259" key="2">
    <source>
        <dbReference type="Pfam" id="PF07510"/>
    </source>
</evidence>
<reference evidence="4 5" key="1">
    <citation type="journal article" date="2017" name="Front. Cell. Infect. Microbiol.">
        <title>Whole Genome Sequence and Phylogenetic Analysis Show Helicobacter pylori Strains from Latin America Have Followed a Unique Evolution Pathway.</title>
        <authorList>
            <person name="Munoz-Ramirez Z.Y."/>
            <person name="Mendez-Tenorio A."/>
            <person name="Kato I."/>
            <person name="Bravo M.M."/>
            <person name="Rizzato C."/>
            <person name="Thorell K."/>
            <person name="Torres R.C."/>
            <person name="Aviles-Jimenez F."/>
            <person name="Camorlinga M."/>
            <person name="Canzian F."/>
            <person name="Torres J."/>
        </authorList>
    </citation>
    <scope>NUCLEOTIDE SEQUENCE [LARGE SCALE GENOMIC DNA]</scope>
    <source>
        <strain evidence="4 5">CC26084</strain>
    </source>
</reference>
<evidence type="ECO:0000259" key="3">
    <source>
        <dbReference type="Pfam" id="PF18899"/>
    </source>
</evidence>
<dbReference type="EMBL" id="MUOR01000057">
    <property type="protein sequence ID" value="OOP94644.1"/>
    <property type="molecule type" value="Genomic_DNA"/>
</dbReference>
<sequence length="689" mass="81717">MKAGEATLLEFFEQNQNNQFVIPIYQRLYSWKKEQCEQLWDDIIKIGGNDKMNGHFIGSILYVLDGNTHSSPLLIIDGQQRLTTITLLFIALRDHLNDEDEFLEKFSREKIESYLINSDKDGDKKFRLILSESDKDTLLSLIDENKRKPSELSLKIMENFKLFEEWIRKNTDKLETIFKGLEKLMIVWIALKKEKDDPQLIFESMNSKGIELTQTDLIRNYIVMETEVEKQEDFYNGYWRAMEENFKQNETLFNQFVRHYLTIKTGKIPNIKKVYGAFKDYQQKEGIEIEDLLKDLQKYCGYFCQIVFNKEDNKDLNQALSFLVDLEMDVVYPLLLELYSDYKDGVLSKQDFIPIIYLIESYICRRAVCGLGTNSLNKVFPSFAKHIQKDEYFKSLKAHFGYLTEKQRFPNNDEFKEHFITIDFYHFKKTKYFLERLESFNTNESVNTQKCTIEHIMPQTLTEEWKRDLGENFQAIHDKYLHTIGNLTLTGYNKEYRNNSFQEKRDMEKGFKQSPLRLNQSLEDLESFGEKEIEERANDLADWALKIWTYPKLDAETLEKYKSKKEKKAYDLSSYKFSSHSRELFDILSKEIKALDERITEKFNQEYISYMFDKNFVDIVVQEKGLKLYLNMPFNELQDEKNLARDMTNKGHLGNGDIEVKLETKESIPYRLGLIKQALEKQVDGKNRQ</sequence>
<name>A0AB36KAL4_HELPX</name>
<dbReference type="Proteomes" id="UP000318399">
    <property type="component" value="Unassembled WGS sequence"/>
</dbReference>
<evidence type="ECO:0008006" key="6">
    <source>
        <dbReference type="Google" id="ProtNLM"/>
    </source>
</evidence>
<evidence type="ECO:0000313" key="4">
    <source>
        <dbReference type="EMBL" id="OOP94644.1"/>
    </source>
</evidence>
<organism evidence="4 5">
    <name type="scientific">Helicobacter pylori</name>
    <name type="common">Campylobacter pylori</name>
    <dbReference type="NCBI Taxonomy" id="210"/>
    <lineage>
        <taxon>Bacteria</taxon>
        <taxon>Pseudomonadati</taxon>
        <taxon>Campylobacterota</taxon>
        <taxon>Epsilonproteobacteria</taxon>
        <taxon>Campylobacterales</taxon>
        <taxon>Helicobacteraceae</taxon>
        <taxon>Helicobacter</taxon>
    </lineage>
</organism>
<feature type="domain" description="GmrSD restriction endonucleases C-terminal" evidence="2">
    <location>
        <begin position="410"/>
        <end position="543"/>
    </location>
</feature>
<protein>
    <recommendedName>
        <fullName evidence="6">DUF262 domain-containing protein</fullName>
    </recommendedName>
</protein>
<feature type="domain" description="DUF5655" evidence="3">
    <location>
        <begin position="580"/>
        <end position="678"/>
    </location>
</feature>
<dbReference type="InterPro" id="IPR011089">
    <property type="entry name" value="GmrSD_C"/>
</dbReference>
<evidence type="ECO:0000259" key="1">
    <source>
        <dbReference type="Pfam" id="PF03235"/>
    </source>
</evidence>
<dbReference type="Pfam" id="PF18899">
    <property type="entry name" value="DUF5655"/>
    <property type="match status" value="1"/>
</dbReference>
<evidence type="ECO:0000313" key="5">
    <source>
        <dbReference type="Proteomes" id="UP000318399"/>
    </source>
</evidence>
<dbReference type="PANTHER" id="PTHR35149:SF2">
    <property type="entry name" value="DUF262 DOMAIN-CONTAINING PROTEIN"/>
    <property type="match status" value="1"/>
</dbReference>
<comment type="caution">
    <text evidence="4">The sequence shown here is derived from an EMBL/GenBank/DDBJ whole genome shotgun (WGS) entry which is preliminary data.</text>
</comment>
<dbReference type="RefSeq" id="WP_078247864.1">
    <property type="nucleotide sequence ID" value="NZ_MBHX01000045.1"/>
</dbReference>
<accession>A0AB36KAL4</accession>
<dbReference type="PANTHER" id="PTHR35149">
    <property type="entry name" value="SLL5132 PROTEIN"/>
    <property type="match status" value="1"/>
</dbReference>
<dbReference type="InterPro" id="IPR004919">
    <property type="entry name" value="GmrSD_N"/>
</dbReference>
<gene>
    <name evidence="4" type="ORF">B0X41_06980</name>
</gene>
<proteinExistence type="predicted"/>